<accession>A0A0A9C3K3</accession>
<proteinExistence type="predicted"/>
<reference evidence="1" key="1">
    <citation type="submission" date="2014-09" db="EMBL/GenBank/DDBJ databases">
        <authorList>
            <person name="Magalhaes I.L.F."/>
            <person name="Oliveira U."/>
            <person name="Santos F.R."/>
            <person name="Vidigal T.H.D.A."/>
            <person name="Brescovit A.D."/>
            <person name="Santos A.J."/>
        </authorList>
    </citation>
    <scope>NUCLEOTIDE SEQUENCE</scope>
    <source>
        <tissue evidence="1">Shoot tissue taken approximately 20 cm above the soil surface</tissue>
    </source>
</reference>
<organism evidence="1">
    <name type="scientific">Arundo donax</name>
    <name type="common">Giant reed</name>
    <name type="synonym">Donax arundinaceus</name>
    <dbReference type="NCBI Taxonomy" id="35708"/>
    <lineage>
        <taxon>Eukaryota</taxon>
        <taxon>Viridiplantae</taxon>
        <taxon>Streptophyta</taxon>
        <taxon>Embryophyta</taxon>
        <taxon>Tracheophyta</taxon>
        <taxon>Spermatophyta</taxon>
        <taxon>Magnoliopsida</taxon>
        <taxon>Liliopsida</taxon>
        <taxon>Poales</taxon>
        <taxon>Poaceae</taxon>
        <taxon>PACMAD clade</taxon>
        <taxon>Arundinoideae</taxon>
        <taxon>Arundineae</taxon>
        <taxon>Arundo</taxon>
    </lineage>
</organism>
<sequence>MEYLDLGGSKHDLDVATIECSRMTPIWSASSSTVGGVLRFHRAELGLGKLCSAKDGRKES</sequence>
<reference evidence="1" key="2">
    <citation type="journal article" date="2015" name="Data Brief">
        <title>Shoot transcriptome of the giant reed, Arundo donax.</title>
        <authorList>
            <person name="Barrero R.A."/>
            <person name="Guerrero F.D."/>
            <person name="Moolhuijzen P."/>
            <person name="Goolsby J.A."/>
            <person name="Tidwell J."/>
            <person name="Bellgard S.E."/>
            <person name="Bellgard M.I."/>
        </authorList>
    </citation>
    <scope>NUCLEOTIDE SEQUENCE</scope>
    <source>
        <tissue evidence="1">Shoot tissue taken approximately 20 cm above the soil surface</tissue>
    </source>
</reference>
<protein>
    <submittedName>
        <fullName evidence="1">Uncharacterized protein</fullName>
    </submittedName>
</protein>
<name>A0A0A9C3K3_ARUDO</name>
<evidence type="ECO:0000313" key="1">
    <source>
        <dbReference type="EMBL" id="JAD67980.1"/>
    </source>
</evidence>
<dbReference type="AlphaFoldDB" id="A0A0A9C3K3"/>
<dbReference type="EMBL" id="GBRH01229915">
    <property type="protein sequence ID" value="JAD67980.1"/>
    <property type="molecule type" value="Transcribed_RNA"/>
</dbReference>